<name>A0AAD9ZVJ1_9ROSI</name>
<feature type="non-terminal residue" evidence="3">
    <location>
        <position position="1"/>
    </location>
</feature>
<dbReference type="InterPro" id="IPR006580">
    <property type="entry name" value="Znf_TTF"/>
</dbReference>
<dbReference type="EMBL" id="JANJYJ010000008">
    <property type="protein sequence ID" value="KAK3193223.1"/>
    <property type="molecule type" value="Genomic_DNA"/>
</dbReference>
<comment type="caution">
    <text evidence="3">The sequence shown here is derived from an EMBL/GenBank/DDBJ whole genome shotgun (WGS) entry which is preliminary data.</text>
</comment>
<proteinExistence type="predicted"/>
<dbReference type="PANTHER" id="PTHR45749">
    <property type="match status" value="1"/>
</dbReference>
<gene>
    <name evidence="3" type="ORF">Dsin_024533</name>
</gene>
<evidence type="ECO:0000313" key="3">
    <source>
        <dbReference type="EMBL" id="KAK3193223.1"/>
    </source>
</evidence>
<reference evidence="3" key="1">
    <citation type="journal article" date="2023" name="Plant J.">
        <title>Genome sequences and population genomics provide insights into the demographic history, inbreeding, and mutation load of two 'living fossil' tree species of Dipteronia.</title>
        <authorList>
            <person name="Feng Y."/>
            <person name="Comes H.P."/>
            <person name="Chen J."/>
            <person name="Zhu S."/>
            <person name="Lu R."/>
            <person name="Zhang X."/>
            <person name="Li P."/>
            <person name="Qiu J."/>
            <person name="Olsen K.M."/>
            <person name="Qiu Y."/>
        </authorList>
    </citation>
    <scope>NUCLEOTIDE SEQUENCE</scope>
    <source>
        <strain evidence="3">NBL</strain>
    </source>
</reference>
<dbReference type="AlphaFoldDB" id="A0AAD9ZVJ1"/>
<feature type="region of interest" description="Disordered" evidence="1">
    <location>
        <begin position="1"/>
        <end position="42"/>
    </location>
</feature>
<feature type="domain" description="TTF-type" evidence="2">
    <location>
        <begin position="91"/>
        <end position="166"/>
    </location>
</feature>
<dbReference type="Proteomes" id="UP001281410">
    <property type="component" value="Unassembled WGS sequence"/>
</dbReference>
<sequence>NHLAGESGSSSPCNIGDVGSSLPSSSQRIEIENVDTPSDINTPYYERDPGLCLPIEVYPVDKRDNVRKAYIKMGPCQPILDKYPPIPIGKQTRRFQHSRFQRFSWLEYSIVKNKAFCFPCYLFDSFPSKYRTFTIDGFQSWKRINCRKKCPFVHHEGEHNSQHSFAMQR</sequence>
<evidence type="ECO:0000313" key="4">
    <source>
        <dbReference type="Proteomes" id="UP001281410"/>
    </source>
</evidence>
<evidence type="ECO:0000256" key="1">
    <source>
        <dbReference type="SAM" id="MobiDB-lite"/>
    </source>
</evidence>
<evidence type="ECO:0000259" key="2">
    <source>
        <dbReference type="SMART" id="SM00597"/>
    </source>
</evidence>
<dbReference type="SMART" id="SM00597">
    <property type="entry name" value="ZnF_TTF"/>
    <property type="match status" value="1"/>
</dbReference>
<dbReference type="PANTHER" id="PTHR45749:SF26">
    <property type="entry name" value="ZINC FINGER MYM-TYPE PROTEIN 1-LIKE"/>
    <property type="match status" value="1"/>
</dbReference>
<keyword evidence="4" id="KW-1185">Reference proteome</keyword>
<protein>
    <recommendedName>
        <fullName evidence="2">TTF-type domain-containing protein</fullName>
    </recommendedName>
</protein>
<organism evidence="3 4">
    <name type="scientific">Dipteronia sinensis</name>
    <dbReference type="NCBI Taxonomy" id="43782"/>
    <lineage>
        <taxon>Eukaryota</taxon>
        <taxon>Viridiplantae</taxon>
        <taxon>Streptophyta</taxon>
        <taxon>Embryophyta</taxon>
        <taxon>Tracheophyta</taxon>
        <taxon>Spermatophyta</taxon>
        <taxon>Magnoliopsida</taxon>
        <taxon>eudicotyledons</taxon>
        <taxon>Gunneridae</taxon>
        <taxon>Pentapetalae</taxon>
        <taxon>rosids</taxon>
        <taxon>malvids</taxon>
        <taxon>Sapindales</taxon>
        <taxon>Sapindaceae</taxon>
        <taxon>Hippocastanoideae</taxon>
        <taxon>Acereae</taxon>
        <taxon>Dipteronia</taxon>
    </lineage>
</organism>
<accession>A0AAD9ZVJ1</accession>